<dbReference type="SUPFAM" id="SSF52172">
    <property type="entry name" value="CheY-like"/>
    <property type="match status" value="1"/>
</dbReference>
<accession>C6XMM3</accession>
<dbReference type="eggNOG" id="COG0745">
    <property type="taxonomic scope" value="Bacteria"/>
</dbReference>
<evidence type="ECO:0000313" key="4">
    <source>
        <dbReference type="Proteomes" id="UP000002745"/>
    </source>
</evidence>
<dbReference type="InterPro" id="IPR011006">
    <property type="entry name" value="CheY-like_superfamily"/>
</dbReference>
<dbReference type="KEGG" id="hba:Hbal_2257"/>
<feature type="domain" description="Response regulatory" evidence="2">
    <location>
        <begin position="2"/>
        <end position="121"/>
    </location>
</feature>
<dbReference type="STRING" id="582402.Hbal_2257"/>
<evidence type="ECO:0000256" key="1">
    <source>
        <dbReference type="PROSITE-ProRule" id="PRU00169"/>
    </source>
</evidence>
<dbReference type="PROSITE" id="PS50110">
    <property type="entry name" value="RESPONSE_REGULATORY"/>
    <property type="match status" value="1"/>
</dbReference>
<sequence>MKVLWVEDHPKASEMLLAAGVAATRQRLPVDLVLAGSLLEAEKKLRLERFDLVMLDLRLPDSMDEDTTVTRVASMGDFRLAVVSASDKRQSMVDFLCKVGCNCAPKAIAKEDLAMNEFSRYPDKFYDFLLEVMGGTGAKGAVA</sequence>
<dbReference type="EMBL" id="CP001678">
    <property type="protein sequence ID" value="ACT59937.1"/>
    <property type="molecule type" value="Genomic_DNA"/>
</dbReference>
<dbReference type="RefSeq" id="WP_015828087.1">
    <property type="nucleotide sequence ID" value="NC_012982.1"/>
</dbReference>
<dbReference type="HOGENOM" id="CLU_1803554_0_0_5"/>
<dbReference type="InterPro" id="IPR001789">
    <property type="entry name" value="Sig_transdc_resp-reg_receiver"/>
</dbReference>
<keyword evidence="1" id="KW-0597">Phosphoprotein</keyword>
<dbReference type="Proteomes" id="UP000002745">
    <property type="component" value="Chromosome"/>
</dbReference>
<evidence type="ECO:0000259" key="2">
    <source>
        <dbReference type="PROSITE" id="PS50110"/>
    </source>
</evidence>
<keyword evidence="4" id="KW-1185">Reference proteome</keyword>
<dbReference type="AlphaFoldDB" id="C6XMM3"/>
<dbReference type="GO" id="GO:0000160">
    <property type="term" value="P:phosphorelay signal transduction system"/>
    <property type="evidence" value="ECO:0007669"/>
    <property type="project" value="InterPro"/>
</dbReference>
<name>C6XMM3_HIRBI</name>
<organism evidence="3 4">
    <name type="scientific">Hirschia baltica (strain ATCC 49814 / DSM 5838 / IFAM 1418)</name>
    <dbReference type="NCBI Taxonomy" id="582402"/>
    <lineage>
        <taxon>Bacteria</taxon>
        <taxon>Pseudomonadati</taxon>
        <taxon>Pseudomonadota</taxon>
        <taxon>Alphaproteobacteria</taxon>
        <taxon>Hyphomonadales</taxon>
        <taxon>Hyphomonadaceae</taxon>
        <taxon>Hirschia</taxon>
    </lineage>
</organism>
<reference evidence="4" key="1">
    <citation type="journal article" date="2011" name="J. Bacteriol.">
        <title>Genome sequences of eight morphologically diverse alphaproteobacteria.</title>
        <authorList>
            <consortium name="US DOE Joint Genome Institute"/>
            <person name="Brown P.J."/>
            <person name="Kysela D.T."/>
            <person name="Buechlein A."/>
            <person name="Hemmerich C."/>
            <person name="Brun Y.V."/>
        </authorList>
    </citation>
    <scope>NUCLEOTIDE SEQUENCE [LARGE SCALE GENOMIC DNA]</scope>
    <source>
        <strain evidence="4">ATCC 49814 / DSM 5838 / IFAM 1418</strain>
    </source>
</reference>
<evidence type="ECO:0000313" key="3">
    <source>
        <dbReference type="EMBL" id="ACT59937.1"/>
    </source>
</evidence>
<protein>
    <submittedName>
        <fullName evidence="3">Response regulator receiver protein</fullName>
    </submittedName>
</protein>
<proteinExistence type="predicted"/>
<feature type="modified residue" description="4-aspartylphosphate" evidence="1">
    <location>
        <position position="56"/>
    </location>
</feature>
<gene>
    <name evidence="3" type="ordered locus">Hbal_2257</name>
</gene>
<dbReference type="Gene3D" id="3.40.50.2300">
    <property type="match status" value="1"/>
</dbReference>